<keyword evidence="7" id="KW-0460">Magnesium</keyword>
<comment type="similarity">
    <text evidence="2">Belongs to the pyrimidine 5'-nucleotidase family.</text>
</comment>
<dbReference type="EMBL" id="MTYJ01000069">
    <property type="protein sequence ID" value="OQV16862.1"/>
    <property type="molecule type" value="Genomic_DNA"/>
</dbReference>
<dbReference type="InterPro" id="IPR023214">
    <property type="entry name" value="HAD_sf"/>
</dbReference>
<sequence length="309" mass="34830">MGLLGAVLRLKSGASSPILMRNRPRVSAILHRLIQDGHRKLQVMIDFDYTISRYSRGGVPCDSSYQVVEASPLMPNGFRKQTLSLRQRYLPLFENQSIPEDIRQELMQTWLRQSHDLMRQYHVSRKDIPLMVKLSSAALRSDVPEFLTLAQEKKVPVIVFSAGLATVAREILRANGCLLDNLTIVGNDLLVDSYGLVTGVRRPIVDGINKSRLLASSHADYFKRDDHEERCNVVVLGDSTGDAHVTDTMRNTKAVLKVGFFVQNAVDSPSLLDQYQDEFDIVILDRESFSVVKELLRLILSLAQPRKTN</sequence>
<keyword evidence="10" id="KW-1185">Reference proteome</keyword>
<dbReference type="PANTHER" id="PTHR13045:SF0">
    <property type="entry name" value="7-METHYLGUANOSINE PHOSPHATE-SPECIFIC 5'-NUCLEOTIDASE"/>
    <property type="match status" value="1"/>
</dbReference>
<organism evidence="9 10">
    <name type="scientific">Hypsibius exemplaris</name>
    <name type="common">Freshwater tardigrade</name>
    <dbReference type="NCBI Taxonomy" id="2072580"/>
    <lineage>
        <taxon>Eukaryota</taxon>
        <taxon>Metazoa</taxon>
        <taxon>Ecdysozoa</taxon>
        <taxon>Tardigrada</taxon>
        <taxon>Eutardigrada</taxon>
        <taxon>Parachela</taxon>
        <taxon>Hypsibioidea</taxon>
        <taxon>Hypsibiidae</taxon>
        <taxon>Hypsibius</taxon>
    </lineage>
</organism>
<evidence type="ECO:0000256" key="4">
    <source>
        <dbReference type="ARBA" id="ARBA00022723"/>
    </source>
</evidence>
<dbReference type="Proteomes" id="UP000192578">
    <property type="component" value="Unassembled WGS sequence"/>
</dbReference>
<dbReference type="Gene3D" id="3.40.50.1000">
    <property type="entry name" value="HAD superfamily/HAD-like"/>
    <property type="match status" value="1"/>
</dbReference>
<gene>
    <name evidence="9" type="ORF">BV898_09034</name>
</gene>
<keyword evidence="5" id="KW-0547">Nucleotide-binding</keyword>
<evidence type="ECO:0000313" key="10">
    <source>
        <dbReference type="Proteomes" id="UP000192578"/>
    </source>
</evidence>
<protein>
    <recommendedName>
        <fullName evidence="3">5'-nucleotidase</fullName>
        <ecNumber evidence="3">3.1.3.5</ecNumber>
    </recommendedName>
</protein>
<dbReference type="Pfam" id="PF05822">
    <property type="entry name" value="UMPH-1"/>
    <property type="match status" value="1"/>
</dbReference>
<keyword evidence="6" id="KW-0378">Hydrolase</keyword>
<accession>A0A1W0WNW6</accession>
<evidence type="ECO:0000256" key="3">
    <source>
        <dbReference type="ARBA" id="ARBA00012643"/>
    </source>
</evidence>
<evidence type="ECO:0000256" key="6">
    <source>
        <dbReference type="ARBA" id="ARBA00022801"/>
    </source>
</evidence>
<reference evidence="10" key="1">
    <citation type="submission" date="2017-01" db="EMBL/GenBank/DDBJ databases">
        <title>Comparative genomics of anhydrobiosis in the tardigrade Hypsibius dujardini.</title>
        <authorList>
            <person name="Yoshida Y."/>
            <person name="Koutsovoulos G."/>
            <person name="Laetsch D."/>
            <person name="Stevens L."/>
            <person name="Kumar S."/>
            <person name="Horikawa D."/>
            <person name="Ishino K."/>
            <person name="Komine S."/>
            <person name="Tomita M."/>
            <person name="Blaxter M."/>
            <person name="Arakawa K."/>
        </authorList>
    </citation>
    <scope>NUCLEOTIDE SEQUENCE [LARGE SCALE GENOMIC DNA]</scope>
    <source>
        <strain evidence="10">Z151</strain>
    </source>
</reference>
<proteinExistence type="inferred from homology"/>
<dbReference type="PANTHER" id="PTHR13045">
    <property type="entry name" value="5'-NUCLEOTIDASE"/>
    <property type="match status" value="1"/>
</dbReference>
<comment type="caution">
    <text evidence="9">The sequence shown here is derived from an EMBL/GenBank/DDBJ whole genome shotgun (WGS) entry which is preliminary data.</text>
</comment>
<dbReference type="SUPFAM" id="SSF56784">
    <property type="entry name" value="HAD-like"/>
    <property type="match status" value="1"/>
</dbReference>
<keyword evidence="8" id="KW-0546">Nucleotide metabolism</keyword>
<name>A0A1W0WNW6_HYPEX</name>
<dbReference type="GO" id="GO:0000166">
    <property type="term" value="F:nucleotide binding"/>
    <property type="evidence" value="ECO:0007669"/>
    <property type="project" value="UniProtKB-KW"/>
</dbReference>
<dbReference type="Gene3D" id="1.10.150.340">
    <property type="entry name" value="Pyrimidine 5'-nucleotidase (UMPH-1), N-terminal domain"/>
    <property type="match status" value="1"/>
</dbReference>
<dbReference type="InterPro" id="IPR006434">
    <property type="entry name" value="Pyrimidine_nucleotidase_eu"/>
</dbReference>
<keyword evidence="4" id="KW-0479">Metal-binding</keyword>
<dbReference type="OrthoDB" id="10014216at2759"/>
<evidence type="ECO:0000256" key="2">
    <source>
        <dbReference type="ARBA" id="ARBA00008389"/>
    </source>
</evidence>
<dbReference type="GO" id="GO:0009117">
    <property type="term" value="P:nucleotide metabolic process"/>
    <property type="evidence" value="ECO:0007669"/>
    <property type="project" value="UniProtKB-KW"/>
</dbReference>
<dbReference type="GO" id="GO:0005737">
    <property type="term" value="C:cytoplasm"/>
    <property type="evidence" value="ECO:0007669"/>
    <property type="project" value="InterPro"/>
</dbReference>
<dbReference type="AlphaFoldDB" id="A0A1W0WNW6"/>
<dbReference type="GO" id="GO:0000287">
    <property type="term" value="F:magnesium ion binding"/>
    <property type="evidence" value="ECO:0007669"/>
    <property type="project" value="InterPro"/>
</dbReference>
<evidence type="ECO:0000256" key="7">
    <source>
        <dbReference type="ARBA" id="ARBA00022842"/>
    </source>
</evidence>
<dbReference type="InterPro" id="IPR036412">
    <property type="entry name" value="HAD-like_sf"/>
</dbReference>
<comment type="catalytic activity">
    <reaction evidence="1">
        <text>a ribonucleoside 5'-phosphate + H2O = a ribonucleoside + phosphate</text>
        <dbReference type="Rhea" id="RHEA:12484"/>
        <dbReference type="ChEBI" id="CHEBI:15377"/>
        <dbReference type="ChEBI" id="CHEBI:18254"/>
        <dbReference type="ChEBI" id="CHEBI:43474"/>
        <dbReference type="ChEBI" id="CHEBI:58043"/>
        <dbReference type="EC" id="3.1.3.5"/>
    </reaction>
</comment>
<dbReference type="EC" id="3.1.3.5" evidence="3"/>
<dbReference type="GO" id="GO:0008253">
    <property type="term" value="F:5'-nucleotidase activity"/>
    <property type="evidence" value="ECO:0007669"/>
    <property type="project" value="UniProtKB-EC"/>
</dbReference>
<evidence type="ECO:0000313" key="9">
    <source>
        <dbReference type="EMBL" id="OQV16862.1"/>
    </source>
</evidence>
<evidence type="ECO:0000256" key="8">
    <source>
        <dbReference type="ARBA" id="ARBA00023080"/>
    </source>
</evidence>
<evidence type="ECO:0000256" key="5">
    <source>
        <dbReference type="ARBA" id="ARBA00022741"/>
    </source>
</evidence>
<evidence type="ECO:0000256" key="1">
    <source>
        <dbReference type="ARBA" id="ARBA00000815"/>
    </source>
</evidence>